<feature type="transmembrane region" description="Helical" evidence="8">
    <location>
        <begin position="196"/>
        <end position="214"/>
    </location>
</feature>
<evidence type="ECO:0000256" key="6">
    <source>
        <dbReference type="ARBA" id="ARBA00022989"/>
    </source>
</evidence>
<accession>A0A2V2Z8R6</accession>
<keyword evidence="4" id="KW-1003">Cell membrane</keyword>
<dbReference type="OrthoDB" id="9811721at2"/>
<keyword evidence="10" id="KW-1185">Reference proteome</keyword>
<keyword evidence="3" id="KW-0813">Transport</keyword>
<feature type="transmembrane region" description="Helical" evidence="8">
    <location>
        <begin position="61"/>
        <end position="82"/>
    </location>
</feature>
<dbReference type="Pfam" id="PF01032">
    <property type="entry name" value="FecCD"/>
    <property type="match status" value="1"/>
</dbReference>
<feature type="transmembrane region" description="Helical" evidence="8">
    <location>
        <begin position="117"/>
        <end position="135"/>
    </location>
</feature>
<comment type="subcellular location">
    <subcellularLocation>
        <location evidence="1">Cell membrane</location>
        <topology evidence="1">Multi-pass membrane protein</topology>
    </subcellularLocation>
</comment>
<reference evidence="9 10" key="1">
    <citation type="submission" date="2018-05" db="EMBL/GenBank/DDBJ databases">
        <title>Genomic Encyclopedia of Type Strains, Phase III (KMG-III): the genomes of soil and plant-associated and newly described type strains.</title>
        <authorList>
            <person name="Whitman W."/>
        </authorList>
    </citation>
    <scope>NUCLEOTIDE SEQUENCE [LARGE SCALE GENOMIC DNA]</scope>
    <source>
        <strain evidence="9 10">CECT 5696</strain>
    </source>
</reference>
<comment type="similarity">
    <text evidence="2">Belongs to the binding-protein-dependent transport system permease family. FecCD subfamily.</text>
</comment>
<keyword evidence="7 8" id="KW-0472">Membrane</keyword>
<evidence type="ECO:0000256" key="1">
    <source>
        <dbReference type="ARBA" id="ARBA00004651"/>
    </source>
</evidence>
<proteinExistence type="inferred from homology"/>
<dbReference type="FunFam" id="1.10.3470.10:FF:000001">
    <property type="entry name" value="Vitamin B12 ABC transporter permease BtuC"/>
    <property type="match status" value="1"/>
</dbReference>
<feature type="transmembrane region" description="Helical" evidence="8">
    <location>
        <begin position="308"/>
        <end position="325"/>
    </location>
</feature>
<dbReference type="PANTHER" id="PTHR30472">
    <property type="entry name" value="FERRIC ENTEROBACTIN TRANSPORT SYSTEM PERMEASE PROTEIN"/>
    <property type="match status" value="1"/>
</dbReference>
<gene>
    <name evidence="9" type="ORF">DFQ01_101234</name>
</gene>
<evidence type="ECO:0000313" key="10">
    <source>
        <dbReference type="Proteomes" id="UP000246635"/>
    </source>
</evidence>
<name>A0A2V2Z8R6_9BACL</name>
<dbReference type="PANTHER" id="PTHR30472:SF24">
    <property type="entry name" value="FERRIC ENTEROBACTIN TRANSPORT SYSTEM PERMEASE PROTEIN FEPG"/>
    <property type="match status" value="1"/>
</dbReference>
<dbReference type="EMBL" id="QGTQ01000001">
    <property type="protein sequence ID" value="PWW08511.1"/>
    <property type="molecule type" value="Genomic_DNA"/>
</dbReference>
<feature type="transmembrane region" description="Helical" evidence="8">
    <location>
        <begin position="147"/>
        <end position="166"/>
    </location>
</feature>
<keyword evidence="5 8" id="KW-0812">Transmembrane</keyword>
<evidence type="ECO:0000256" key="3">
    <source>
        <dbReference type="ARBA" id="ARBA00022448"/>
    </source>
</evidence>
<evidence type="ECO:0000256" key="2">
    <source>
        <dbReference type="ARBA" id="ARBA00007935"/>
    </source>
</evidence>
<dbReference type="GO" id="GO:0033214">
    <property type="term" value="P:siderophore-iron import into cell"/>
    <property type="evidence" value="ECO:0007669"/>
    <property type="project" value="TreeGrafter"/>
</dbReference>
<dbReference type="SUPFAM" id="SSF81345">
    <property type="entry name" value="ABC transporter involved in vitamin B12 uptake, BtuC"/>
    <property type="match status" value="1"/>
</dbReference>
<dbReference type="GO" id="GO:0005886">
    <property type="term" value="C:plasma membrane"/>
    <property type="evidence" value="ECO:0007669"/>
    <property type="project" value="UniProtKB-SubCell"/>
</dbReference>
<dbReference type="InterPro" id="IPR037294">
    <property type="entry name" value="ABC_BtuC-like"/>
</dbReference>
<evidence type="ECO:0000256" key="8">
    <source>
        <dbReference type="SAM" id="Phobius"/>
    </source>
</evidence>
<dbReference type="RefSeq" id="WP_110042041.1">
    <property type="nucleotide sequence ID" value="NZ_CP054613.1"/>
</dbReference>
<feature type="transmembrane region" description="Helical" evidence="8">
    <location>
        <begin position="275"/>
        <end position="296"/>
    </location>
</feature>
<dbReference type="Gene3D" id="1.10.3470.10">
    <property type="entry name" value="ABC transporter involved in vitamin B12 uptake, BtuC"/>
    <property type="match status" value="1"/>
</dbReference>
<keyword evidence="6 8" id="KW-1133">Transmembrane helix</keyword>
<dbReference type="Proteomes" id="UP000246635">
    <property type="component" value="Unassembled WGS sequence"/>
</dbReference>
<evidence type="ECO:0000256" key="4">
    <source>
        <dbReference type="ARBA" id="ARBA00022475"/>
    </source>
</evidence>
<organism evidence="9 10">
    <name type="scientific">Paenibacillus cellulosilyticus</name>
    <dbReference type="NCBI Taxonomy" id="375489"/>
    <lineage>
        <taxon>Bacteria</taxon>
        <taxon>Bacillati</taxon>
        <taxon>Bacillota</taxon>
        <taxon>Bacilli</taxon>
        <taxon>Bacillales</taxon>
        <taxon>Paenibacillaceae</taxon>
        <taxon>Paenibacillus</taxon>
    </lineage>
</organism>
<evidence type="ECO:0000313" key="9">
    <source>
        <dbReference type="EMBL" id="PWW08511.1"/>
    </source>
</evidence>
<evidence type="ECO:0000256" key="7">
    <source>
        <dbReference type="ARBA" id="ARBA00023136"/>
    </source>
</evidence>
<dbReference type="GO" id="GO:0022857">
    <property type="term" value="F:transmembrane transporter activity"/>
    <property type="evidence" value="ECO:0007669"/>
    <property type="project" value="InterPro"/>
</dbReference>
<dbReference type="AlphaFoldDB" id="A0A2V2Z8R6"/>
<feature type="transmembrane region" description="Helical" evidence="8">
    <location>
        <begin position="91"/>
        <end position="111"/>
    </location>
</feature>
<dbReference type="InterPro" id="IPR000522">
    <property type="entry name" value="ABC_transptr_permease_BtuC"/>
</dbReference>
<sequence length="333" mass="34455">MRNLKFTSILLILVVAAAAAVAVCVAIGSTYIPIGTAAKTLLGLGDESSSLIIIKLRLPRVLMAVLVGASLAAAGAILQALVRNPLASPDLVGISGGATVASILFLTFAAGQLSIKWIPLFAILGAFITAAINYAAAWRKGISPLRFVLIGISLATAMSALTTFALKIGPPYMAAQALGWMTGTLYGTSWMHVWTLLPWAAVLLFAAIYLSRYLNVLELGDELAVGIGTPVQRVRLLMLVLSVGLTGAAVGMSGGIGFIGLMAPHIARRLVGPKYGRLIPTAALVGALLLLAADLAGRTLLLPSDIPAGVFTAAIGAPFFLYLLLSKRKGAQS</sequence>
<feature type="transmembrane region" description="Helical" evidence="8">
    <location>
        <begin position="234"/>
        <end position="263"/>
    </location>
</feature>
<evidence type="ECO:0000256" key="5">
    <source>
        <dbReference type="ARBA" id="ARBA00022692"/>
    </source>
</evidence>
<comment type="caution">
    <text evidence="9">The sequence shown here is derived from an EMBL/GenBank/DDBJ whole genome shotgun (WGS) entry which is preliminary data.</text>
</comment>
<protein>
    <submittedName>
        <fullName evidence="9">Iron complex transport system permease protein</fullName>
    </submittedName>
</protein>
<dbReference type="CDD" id="cd06550">
    <property type="entry name" value="TM_ABC_iron-siderophores_like"/>
    <property type="match status" value="1"/>
</dbReference>